<dbReference type="Proteomes" id="UP001224775">
    <property type="component" value="Unassembled WGS sequence"/>
</dbReference>
<accession>A0AAD9D8J1</accession>
<dbReference type="EMBL" id="JATAAI010000022">
    <property type="protein sequence ID" value="KAK1738012.1"/>
    <property type="molecule type" value="Genomic_DNA"/>
</dbReference>
<feature type="region of interest" description="Disordered" evidence="1">
    <location>
        <begin position="77"/>
        <end position="121"/>
    </location>
</feature>
<evidence type="ECO:0000313" key="2">
    <source>
        <dbReference type="EMBL" id="KAK1738012.1"/>
    </source>
</evidence>
<keyword evidence="3" id="KW-1185">Reference proteome</keyword>
<evidence type="ECO:0000256" key="1">
    <source>
        <dbReference type="SAM" id="MobiDB-lite"/>
    </source>
</evidence>
<comment type="caution">
    <text evidence="2">The sequence shown here is derived from an EMBL/GenBank/DDBJ whole genome shotgun (WGS) entry which is preliminary data.</text>
</comment>
<gene>
    <name evidence="2" type="ORF">QTG54_011306</name>
</gene>
<dbReference type="AlphaFoldDB" id="A0AAD9D8J1"/>
<sequence>MKTADTMHLLRIGKYKDRGETVTAIRQIHSDQPPASFNNKQRTAQRRLFNDIRDDFSKYLFDNRIDDVMSWVEMTDVFNPTNSDEEDDDDSSDSSDEMEEKIPTVKDGGDNEKKPPAVKDPTEIAMKLIMESMGYSPDSCHPEVVNKLKDVMKVHKELQEVVKKHPPTLQQCPRKVST</sequence>
<reference evidence="2" key="1">
    <citation type="submission" date="2023-06" db="EMBL/GenBank/DDBJ databases">
        <title>Survivors Of The Sea: Transcriptome response of Skeletonema marinoi to long-term dormancy.</title>
        <authorList>
            <person name="Pinder M.I.M."/>
            <person name="Kourtchenko O."/>
            <person name="Robertson E.K."/>
            <person name="Larsson T."/>
            <person name="Maumus F."/>
            <person name="Osuna-Cruz C.M."/>
            <person name="Vancaester E."/>
            <person name="Stenow R."/>
            <person name="Vandepoele K."/>
            <person name="Ploug H."/>
            <person name="Bruchert V."/>
            <person name="Godhe A."/>
            <person name="Topel M."/>
        </authorList>
    </citation>
    <scope>NUCLEOTIDE SEQUENCE</scope>
    <source>
        <strain evidence="2">R05AC</strain>
    </source>
</reference>
<evidence type="ECO:0000313" key="3">
    <source>
        <dbReference type="Proteomes" id="UP001224775"/>
    </source>
</evidence>
<protein>
    <submittedName>
        <fullName evidence="2">Uncharacterized protein</fullName>
    </submittedName>
</protein>
<proteinExistence type="predicted"/>
<feature type="compositionally biased region" description="Acidic residues" evidence="1">
    <location>
        <begin position="83"/>
        <end position="99"/>
    </location>
</feature>
<feature type="compositionally biased region" description="Basic and acidic residues" evidence="1">
    <location>
        <begin position="100"/>
        <end position="121"/>
    </location>
</feature>
<name>A0AAD9D8J1_9STRA</name>
<organism evidence="2 3">
    <name type="scientific">Skeletonema marinoi</name>
    <dbReference type="NCBI Taxonomy" id="267567"/>
    <lineage>
        <taxon>Eukaryota</taxon>
        <taxon>Sar</taxon>
        <taxon>Stramenopiles</taxon>
        <taxon>Ochrophyta</taxon>
        <taxon>Bacillariophyta</taxon>
        <taxon>Coscinodiscophyceae</taxon>
        <taxon>Thalassiosirophycidae</taxon>
        <taxon>Thalassiosirales</taxon>
        <taxon>Skeletonemataceae</taxon>
        <taxon>Skeletonema</taxon>
        <taxon>Skeletonema marinoi-dohrnii complex</taxon>
    </lineage>
</organism>